<keyword evidence="10 11" id="KW-0998">Cell outer membrane</keyword>
<keyword evidence="6" id="KW-0408">Iron</keyword>
<dbReference type="SUPFAM" id="SSF56935">
    <property type="entry name" value="Porins"/>
    <property type="match status" value="1"/>
</dbReference>
<accession>A0A2D0NGI2</accession>
<keyword evidence="5 11" id="KW-0812">Transmembrane</keyword>
<dbReference type="Pfam" id="PF13715">
    <property type="entry name" value="CarbopepD_reg_2"/>
    <property type="match status" value="1"/>
</dbReference>
<keyword evidence="4" id="KW-0410">Iron transport</keyword>
<comment type="subcellular location">
    <subcellularLocation>
        <location evidence="1 11">Cell outer membrane</location>
        <topology evidence="1 11">Multi-pass membrane protein</topology>
    </subcellularLocation>
</comment>
<evidence type="ECO:0000256" key="9">
    <source>
        <dbReference type="ARBA" id="ARBA00023136"/>
    </source>
</evidence>
<evidence type="ECO:0000256" key="11">
    <source>
        <dbReference type="PROSITE-ProRule" id="PRU01360"/>
    </source>
</evidence>
<dbReference type="GO" id="GO:0006826">
    <property type="term" value="P:iron ion transport"/>
    <property type="evidence" value="ECO:0007669"/>
    <property type="project" value="UniProtKB-KW"/>
</dbReference>
<dbReference type="InterPro" id="IPR023997">
    <property type="entry name" value="TonB-dep_OMP_SusC/RagA_CS"/>
</dbReference>
<dbReference type="NCBIfam" id="TIGR04056">
    <property type="entry name" value="OMP_RagA_SusC"/>
    <property type="match status" value="1"/>
</dbReference>
<evidence type="ECO:0000256" key="12">
    <source>
        <dbReference type="SAM" id="SignalP"/>
    </source>
</evidence>
<evidence type="ECO:0000256" key="6">
    <source>
        <dbReference type="ARBA" id="ARBA00023004"/>
    </source>
</evidence>
<protein>
    <submittedName>
        <fullName evidence="14">SusC/RagA family TonB-linked outer membrane protein</fullName>
    </submittedName>
</protein>
<sequence>MMTRLHLLLILCMSGAISLYADRPLEGIITDGNEPLIGATVLVKGTAKGTITDFEGKFELMVAEDAEMLIVSYTGYETMEVAIGSQSYLEIILKETEITLGEVVVTALGVEREKKALGYAVQDVDASELAKARSTNVVNGLSGRVAGIQITAANAPGGGSQVTIRGNASILGNNQPLYVIDGVPMEGDFAAPISNADDNNVYGGGVSEISPDNIESITVLKGANAAALYGSRAANGVVLITTKTGAGTEGISVDYTGGYTVEDPLVVPTFQDTYGGGNGYVTWYADGRNGGITDPLAVEQFQAAYGTDYPLNGTAGVDESWGAPMDGRLVRTWWSGTEVAPLVPVPDSWSNLWETGSTINNSVGISSTYSKGNFRFAFGNLRQKGILYNNDYRRDNYRFNITHNLTDKLSVKVSSEYIKSGSDNRQQPAFWEPQTWHHRHDDWGKLKDWKQFMGVHITREGDEYPYANWQHSFAMNRFYEQEFLTHSNDKDRFLGNIALTYEFTPALSLMVRTGTDLWTDTRVNVTRHAQIKSGTLRTEAFNEDVLRRQESNSDFIFTFNKYIGQDLSVNAQFGGANRTNYYKRNYTAVNDVTINGLYNVANNATTNTNRSRIEEKEVNSLFGALSFGYRSFLYLDITGRNDWSSTLPVANNSYFYPSFSLSTVLTEMLQIQSPVLSYAKVRASWAQVGNDTDPYRLSQIFNPRDPWNASTPVFSESTAIANNDLKPERTTGIEFGADLRFFGARLGLDVTYYNQTTTDQIINIAVSKATGYDSKVINAGEITNKGIEAVLYGTLFKQKDFTWDVAINFAKNNNQIVDLYTDANGNELETIVLTSRRGLSLEARVGQPYGTLFGSAYLRVPDGPNAGQIIFKDGIPQVDPNLQIIGNVTPDFLGGIQNSISWKNFSISALIDAKIGGDIADESSSTGMQTGIYPITALGREEGVIGIGVKNIGSEENPEYVPNDVVAPTKSVTRMLSVRSVNEGAIYDATYVKLREVSISYALPNTLMNKIGFVKSARLSLVGRNLAMIYNGHHQIDPELNIFGGNLQGALYYATLPSTRSVGVNLNVVF</sequence>
<dbReference type="InterPro" id="IPR008969">
    <property type="entry name" value="CarboxyPept-like_regulatory"/>
</dbReference>
<dbReference type="PANTHER" id="PTHR32552:SF81">
    <property type="entry name" value="TONB-DEPENDENT OUTER MEMBRANE RECEPTOR"/>
    <property type="match status" value="1"/>
</dbReference>
<proteinExistence type="inferred from homology"/>
<feature type="domain" description="TonB-dependent receptor plug" evidence="13">
    <location>
        <begin position="115"/>
        <end position="237"/>
    </location>
</feature>
<evidence type="ECO:0000256" key="10">
    <source>
        <dbReference type="ARBA" id="ARBA00023237"/>
    </source>
</evidence>
<evidence type="ECO:0000313" key="15">
    <source>
        <dbReference type="Proteomes" id="UP000223913"/>
    </source>
</evidence>
<dbReference type="PANTHER" id="PTHR32552">
    <property type="entry name" value="FERRICHROME IRON RECEPTOR-RELATED"/>
    <property type="match status" value="1"/>
</dbReference>
<reference evidence="14 15" key="1">
    <citation type="submission" date="2017-10" db="EMBL/GenBank/DDBJ databases">
        <title>The draft genome sequence of Lewinella nigricans NBRC 102662.</title>
        <authorList>
            <person name="Wang K."/>
        </authorList>
    </citation>
    <scope>NUCLEOTIDE SEQUENCE [LARGE SCALE GENOMIC DNA]</scope>
    <source>
        <strain evidence="14 15">NBRC 102662</strain>
    </source>
</reference>
<keyword evidence="12" id="KW-0732">Signal</keyword>
<gene>
    <name evidence="14" type="ORF">CRP01_06515</name>
</gene>
<dbReference type="InterPro" id="IPR037066">
    <property type="entry name" value="Plug_dom_sf"/>
</dbReference>
<dbReference type="RefSeq" id="WP_099149208.1">
    <property type="nucleotide sequence ID" value="NZ_PDUD01000010.1"/>
</dbReference>
<evidence type="ECO:0000256" key="8">
    <source>
        <dbReference type="ARBA" id="ARBA00023077"/>
    </source>
</evidence>
<dbReference type="InterPro" id="IPR023996">
    <property type="entry name" value="TonB-dep_OMP_SusC/RagA"/>
</dbReference>
<keyword evidence="8" id="KW-0798">TonB box</keyword>
<dbReference type="OrthoDB" id="9768177at2"/>
<keyword evidence="3 11" id="KW-1134">Transmembrane beta strand</keyword>
<dbReference type="Proteomes" id="UP000223913">
    <property type="component" value="Unassembled WGS sequence"/>
</dbReference>
<evidence type="ECO:0000313" key="14">
    <source>
        <dbReference type="EMBL" id="PHN07279.1"/>
    </source>
</evidence>
<dbReference type="SUPFAM" id="SSF49464">
    <property type="entry name" value="Carboxypeptidase regulatory domain-like"/>
    <property type="match status" value="1"/>
</dbReference>
<dbReference type="NCBIfam" id="TIGR04057">
    <property type="entry name" value="SusC_RagA_signa"/>
    <property type="match status" value="1"/>
</dbReference>
<comment type="similarity">
    <text evidence="11">Belongs to the TonB-dependent receptor family.</text>
</comment>
<keyword evidence="9 11" id="KW-0472">Membrane</keyword>
<keyword evidence="7" id="KW-0406">Ion transport</keyword>
<dbReference type="EMBL" id="PDUD01000010">
    <property type="protein sequence ID" value="PHN07279.1"/>
    <property type="molecule type" value="Genomic_DNA"/>
</dbReference>
<organism evidence="14 15">
    <name type="scientific">Flavilitoribacter nigricans (strain ATCC 23147 / DSM 23189 / NBRC 102662 / NCIMB 1420 / SS-2)</name>
    <name type="common">Lewinella nigricans</name>
    <dbReference type="NCBI Taxonomy" id="1122177"/>
    <lineage>
        <taxon>Bacteria</taxon>
        <taxon>Pseudomonadati</taxon>
        <taxon>Bacteroidota</taxon>
        <taxon>Saprospiria</taxon>
        <taxon>Saprospirales</taxon>
        <taxon>Lewinellaceae</taxon>
        <taxon>Flavilitoribacter</taxon>
    </lineage>
</organism>
<dbReference type="GO" id="GO:0009279">
    <property type="term" value="C:cell outer membrane"/>
    <property type="evidence" value="ECO:0007669"/>
    <property type="project" value="UniProtKB-SubCell"/>
</dbReference>
<evidence type="ECO:0000256" key="1">
    <source>
        <dbReference type="ARBA" id="ARBA00004571"/>
    </source>
</evidence>
<dbReference type="Gene3D" id="2.40.170.20">
    <property type="entry name" value="TonB-dependent receptor, beta-barrel domain"/>
    <property type="match status" value="1"/>
</dbReference>
<keyword evidence="2 11" id="KW-0813">Transport</keyword>
<name>A0A2D0NGI2_FLAN2</name>
<dbReference type="InterPro" id="IPR012910">
    <property type="entry name" value="Plug_dom"/>
</dbReference>
<dbReference type="InterPro" id="IPR036942">
    <property type="entry name" value="Beta-barrel_TonB_sf"/>
</dbReference>
<feature type="signal peptide" evidence="12">
    <location>
        <begin position="1"/>
        <end position="21"/>
    </location>
</feature>
<dbReference type="AlphaFoldDB" id="A0A2D0NGI2"/>
<dbReference type="Pfam" id="PF07715">
    <property type="entry name" value="Plug"/>
    <property type="match status" value="1"/>
</dbReference>
<comment type="caution">
    <text evidence="14">The sequence shown here is derived from an EMBL/GenBank/DDBJ whole genome shotgun (WGS) entry which is preliminary data.</text>
</comment>
<dbReference type="Gene3D" id="2.170.130.10">
    <property type="entry name" value="TonB-dependent receptor, plug domain"/>
    <property type="match status" value="1"/>
</dbReference>
<keyword evidence="15" id="KW-1185">Reference proteome</keyword>
<evidence type="ECO:0000256" key="5">
    <source>
        <dbReference type="ARBA" id="ARBA00022692"/>
    </source>
</evidence>
<evidence type="ECO:0000256" key="4">
    <source>
        <dbReference type="ARBA" id="ARBA00022496"/>
    </source>
</evidence>
<feature type="chain" id="PRO_5012271430" evidence="12">
    <location>
        <begin position="22"/>
        <end position="1070"/>
    </location>
</feature>
<evidence type="ECO:0000256" key="2">
    <source>
        <dbReference type="ARBA" id="ARBA00022448"/>
    </source>
</evidence>
<dbReference type="InterPro" id="IPR039426">
    <property type="entry name" value="TonB-dep_rcpt-like"/>
</dbReference>
<dbReference type="PROSITE" id="PS52016">
    <property type="entry name" value="TONB_DEPENDENT_REC_3"/>
    <property type="match status" value="1"/>
</dbReference>
<evidence type="ECO:0000256" key="3">
    <source>
        <dbReference type="ARBA" id="ARBA00022452"/>
    </source>
</evidence>
<dbReference type="Gene3D" id="2.60.40.1120">
    <property type="entry name" value="Carboxypeptidase-like, regulatory domain"/>
    <property type="match status" value="1"/>
</dbReference>
<evidence type="ECO:0000259" key="13">
    <source>
        <dbReference type="Pfam" id="PF07715"/>
    </source>
</evidence>
<evidence type="ECO:0000256" key="7">
    <source>
        <dbReference type="ARBA" id="ARBA00023065"/>
    </source>
</evidence>